<reference evidence="1" key="1">
    <citation type="submission" date="2019-03" db="EMBL/GenBank/DDBJ databases">
        <title>Lake Tanganyika Metagenome-Assembled Genomes (MAGs).</title>
        <authorList>
            <person name="Tran P."/>
        </authorList>
    </citation>
    <scope>NUCLEOTIDE SEQUENCE</scope>
    <source>
        <strain evidence="1">M_DeepCast_50m_m2_156</strain>
    </source>
</reference>
<evidence type="ECO:0000313" key="2">
    <source>
        <dbReference type="Proteomes" id="UP000774699"/>
    </source>
</evidence>
<accession>A0A8T4CB65</accession>
<dbReference type="AlphaFoldDB" id="A0A8T4CB65"/>
<gene>
    <name evidence="1" type="ORF">FJY86_02560</name>
</gene>
<protein>
    <submittedName>
        <fullName evidence="1">Uncharacterized protein</fullName>
    </submittedName>
</protein>
<evidence type="ECO:0000313" key="1">
    <source>
        <dbReference type="EMBL" id="MBM3282198.1"/>
    </source>
</evidence>
<sequence>MHPNQTLIPIPGQKPWVLSWVTGLRPKNGSPDTLKKQWGGLFKNARGKPPQGFIQVLPSRVVGSSSHLEWSAYATLSSLSTNTSHFRQLDLEFLSRVAGTFQWKDVLAKITLLKEDDSVIVVGLFPREEWDAPRFSRTIREWGLSFSKKIIAPTKINDIEFLEKSALAGLY</sequence>
<organism evidence="1 2">
    <name type="scientific">Candidatus Iainarchaeum sp</name>
    <dbReference type="NCBI Taxonomy" id="3101447"/>
    <lineage>
        <taxon>Archaea</taxon>
        <taxon>Candidatus Iainarchaeota</taxon>
        <taxon>Candidatus Iainarchaeia</taxon>
        <taxon>Candidatus Iainarchaeales</taxon>
        <taxon>Candidatus Iainarchaeaceae</taxon>
        <taxon>Candidatus Iainarchaeum</taxon>
    </lineage>
</organism>
<name>A0A8T4CB65_9ARCH</name>
<dbReference type="InterPro" id="IPR036504">
    <property type="entry name" value="CGI121/TPRKB_sf"/>
</dbReference>
<dbReference type="Proteomes" id="UP000774699">
    <property type="component" value="Unassembled WGS sequence"/>
</dbReference>
<dbReference type="EMBL" id="VGJJ01000014">
    <property type="protein sequence ID" value="MBM3282198.1"/>
    <property type="molecule type" value="Genomic_DNA"/>
</dbReference>
<proteinExistence type="predicted"/>
<comment type="caution">
    <text evidence="1">The sequence shown here is derived from an EMBL/GenBank/DDBJ whole genome shotgun (WGS) entry which is preliminary data.</text>
</comment>
<dbReference type="Gene3D" id="3.30.2380.10">
    <property type="entry name" value="CGI121/TPRKB"/>
    <property type="match status" value="1"/>
</dbReference>